<proteinExistence type="predicted"/>
<evidence type="ECO:0000313" key="1">
    <source>
        <dbReference type="EMBL" id="CDS04542.1"/>
    </source>
</evidence>
<sequence>MTKKASYIIVSGGTACNHIARTFHDSATNDICYVLSISDNGGSSSELLRVLGGPSIGDLRSRLTRLIDFADPQPSSPERMAMKDLLSYRLPADASEQQVMEEWLCIVEGRHSLWNAIPNEKKEAIRGFLTSFHCEALKRAHKRFDFRNGSIGNFFLTGARLFLGSLEAALFLFSAITGISERTTVLPVINTNHTATIAARLANGQILAGQNEISHPPPSTSERRGRHCIPGCRWTHTNPIDAFSHLALSNEDSGDPSSPIVSTNLFFCKEDNTKLAARIERIYYINQYGQEIYPLPNLKFITQLSSAKETLVYSIGSLYTSIVPCLILRHVGNTIAHSSSLRKKILLLNGSNDRETNDYDAMDFIQTITAALNQSRNIDARHAFYETCDTTSGLATPPFPEYEFNPYSPSSFITHLIYLDNSAIPVDVKAIESLGIKCVSICGKVSESGLPIYDELALTEAIQSCS</sequence>
<organism evidence="1">
    <name type="scientific">Lichtheimia ramosa</name>
    <dbReference type="NCBI Taxonomy" id="688394"/>
    <lineage>
        <taxon>Eukaryota</taxon>
        <taxon>Fungi</taxon>
        <taxon>Fungi incertae sedis</taxon>
        <taxon>Mucoromycota</taxon>
        <taxon>Mucoromycotina</taxon>
        <taxon>Mucoromycetes</taxon>
        <taxon>Mucorales</taxon>
        <taxon>Lichtheimiaceae</taxon>
        <taxon>Lichtheimia</taxon>
    </lineage>
</organism>
<name>A0A077WDF5_9FUNG</name>
<dbReference type="PROSITE" id="PS51257">
    <property type="entry name" value="PROKAR_LIPOPROTEIN"/>
    <property type="match status" value="1"/>
</dbReference>
<protein>
    <submittedName>
        <fullName evidence="1">Uncharacterized protein</fullName>
    </submittedName>
</protein>
<dbReference type="AlphaFoldDB" id="A0A077WDF5"/>
<dbReference type="InterPro" id="IPR038136">
    <property type="entry name" value="CofD-like_dom_sf"/>
</dbReference>
<dbReference type="Gene3D" id="3.40.50.10680">
    <property type="entry name" value="CofD-like domains"/>
    <property type="match status" value="1"/>
</dbReference>
<dbReference type="PANTHER" id="PTHR31240:SF0">
    <property type="entry name" value="MATERNAL EFFECT EMBRYO ARREST 18"/>
    <property type="match status" value="1"/>
</dbReference>
<accession>A0A077WDF5</accession>
<dbReference type="PANTHER" id="PTHR31240">
    <property type="entry name" value="MATERNAL EFFECT EMBRYO ARREST 18"/>
    <property type="match status" value="1"/>
</dbReference>
<dbReference type="InterPro" id="IPR002882">
    <property type="entry name" value="CofD"/>
</dbReference>
<dbReference type="Pfam" id="PF01933">
    <property type="entry name" value="CofD"/>
    <property type="match status" value="1"/>
</dbReference>
<gene>
    <name evidence="1" type="ORF">LRAMOSA07193</name>
</gene>
<dbReference type="SUPFAM" id="SSF142338">
    <property type="entry name" value="CofD-like"/>
    <property type="match status" value="1"/>
</dbReference>
<dbReference type="EMBL" id="LK023315">
    <property type="protein sequence ID" value="CDS04542.1"/>
    <property type="molecule type" value="Genomic_DNA"/>
</dbReference>
<dbReference type="GO" id="GO:0043743">
    <property type="term" value="F:LPPG:FO 2-phospho-L-lactate transferase activity"/>
    <property type="evidence" value="ECO:0007669"/>
    <property type="project" value="InterPro"/>
</dbReference>
<dbReference type="OrthoDB" id="10267139at2759"/>
<reference evidence="1" key="1">
    <citation type="journal article" date="2014" name="Genome Announc.">
        <title>De novo whole-genome sequence and genome annotation of Lichtheimia ramosa.</title>
        <authorList>
            <person name="Linde J."/>
            <person name="Schwartze V."/>
            <person name="Binder U."/>
            <person name="Lass-Florl C."/>
            <person name="Voigt K."/>
            <person name="Horn F."/>
        </authorList>
    </citation>
    <scope>NUCLEOTIDE SEQUENCE</scope>
    <source>
        <strain evidence="1">JMRC FSU:6197</strain>
    </source>
</reference>